<dbReference type="CDD" id="cd07067">
    <property type="entry name" value="HP_PGM_like"/>
    <property type="match status" value="1"/>
</dbReference>
<evidence type="ECO:0000313" key="3">
    <source>
        <dbReference type="Proteomes" id="UP000038830"/>
    </source>
</evidence>
<dbReference type="EMBL" id="CDQK01000001">
    <property type="protein sequence ID" value="CEP20953.1"/>
    <property type="molecule type" value="Genomic_DNA"/>
</dbReference>
<dbReference type="InterPro" id="IPR051710">
    <property type="entry name" value="Phosphatase_SH3-domain"/>
</dbReference>
<dbReference type="InterPro" id="IPR019481">
    <property type="entry name" value="TFIIIC_triple_barrel"/>
</dbReference>
<sequence length="343" mass="39018">MTLKTIYIARHGYRSNWLPPPHPKPVTGIDGDPPLAEHGLEQAQELAHYILSIQPQPSMIFSSPFYRCLQTATPIAQLLDCDIVLENGIGEWYKPDRPTIPKPADCQILSKWFPNLKDTWSPVHYPSTDGENEEQIMNRCKVFLSKFIPTFEEKYPEIETVLFVTHAATKIALGMSLLGFSNVRETIDDEDTRLRAGSCSLDEYQLDKEGKWEIVMNGNCEFLTEGEEMHWDFLNAHEAGSDADIKARDKRNSKKAEGDEEEYEDVYVTLDVPSNNFNTSTIPPTAKLQVSGLHTETPLFMVNNDVYQGDWKNLVGTEVAFTEDMEEKYKVSDRIQLHDVNPS</sequence>
<accession>A0A0H5BZN0</accession>
<proteinExistence type="predicted"/>
<name>A0A0H5BZN0_CYBJN</name>
<dbReference type="GO" id="GO:0016791">
    <property type="term" value="F:phosphatase activity"/>
    <property type="evidence" value="ECO:0007669"/>
    <property type="project" value="UniProtKB-ARBA"/>
</dbReference>
<feature type="domain" description="Transcription factor TFIIIC triple barrel" evidence="1">
    <location>
        <begin position="261"/>
        <end position="328"/>
    </location>
</feature>
<gene>
    <name evidence="2" type="primary">TFC7</name>
    <name evidence="2" type="ORF">BN1211_0940</name>
</gene>
<dbReference type="Pfam" id="PF10419">
    <property type="entry name" value="TFIIIC_sub6"/>
    <property type="match status" value="1"/>
</dbReference>
<dbReference type="AlphaFoldDB" id="A0A0H5BZN0"/>
<dbReference type="FunFam" id="3.40.50.1240:FF:000034">
    <property type="entry name" value="Transcription factor TFIIIC subunit"/>
    <property type="match status" value="1"/>
</dbReference>
<dbReference type="PIRSF" id="PIRSF036802">
    <property type="entry name" value="Tau55_TFC7"/>
    <property type="match status" value="1"/>
</dbReference>
<dbReference type="InterPro" id="IPR014623">
    <property type="entry name" value="Tfc7/tau55"/>
</dbReference>
<protein>
    <submittedName>
        <fullName evidence="2">TFC7 protein</fullName>
    </submittedName>
</protein>
<dbReference type="Proteomes" id="UP000038830">
    <property type="component" value="Unassembled WGS sequence"/>
</dbReference>
<dbReference type="Pfam" id="PF00300">
    <property type="entry name" value="His_Phos_1"/>
    <property type="match status" value="1"/>
</dbReference>
<dbReference type="Gene3D" id="2.60.40.4370">
    <property type="match status" value="1"/>
</dbReference>
<evidence type="ECO:0000313" key="2">
    <source>
        <dbReference type="EMBL" id="CEP20953.1"/>
    </source>
</evidence>
<dbReference type="InterPro" id="IPR013078">
    <property type="entry name" value="His_Pase_superF_clade-1"/>
</dbReference>
<dbReference type="InterPro" id="IPR029033">
    <property type="entry name" value="His_PPase_superfam"/>
</dbReference>
<organism evidence="2 3">
    <name type="scientific">Cyberlindnera jadinii (strain ATCC 18201 / CBS 1600 / BCRC 20928 / JCM 3617 / NBRC 0987 / NRRL Y-1542)</name>
    <name type="common">Torula yeast</name>
    <name type="synonym">Candida utilis</name>
    <dbReference type="NCBI Taxonomy" id="983966"/>
    <lineage>
        <taxon>Eukaryota</taxon>
        <taxon>Fungi</taxon>
        <taxon>Dikarya</taxon>
        <taxon>Ascomycota</taxon>
        <taxon>Saccharomycotina</taxon>
        <taxon>Saccharomycetes</taxon>
        <taxon>Phaffomycetales</taxon>
        <taxon>Phaffomycetaceae</taxon>
        <taxon>Cyberlindnera</taxon>
    </lineage>
</organism>
<dbReference type="PANTHER" id="PTHR16469:SF51">
    <property type="entry name" value="TRANSCRIPTION FACTOR TAU 55 KDA SUBUNIT"/>
    <property type="match status" value="1"/>
</dbReference>
<dbReference type="PANTHER" id="PTHR16469">
    <property type="entry name" value="UBIQUITIN-ASSOCIATED AND SH3 DOMAIN-CONTAINING BA-RELATED"/>
    <property type="match status" value="1"/>
</dbReference>
<reference evidence="3" key="1">
    <citation type="journal article" date="2015" name="J. Biotechnol.">
        <title>The structure of the Cyberlindnera jadinii genome and its relation to Candida utilis analyzed by the occurrence of single nucleotide polymorphisms.</title>
        <authorList>
            <person name="Rupp O."/>
            <person name="Brinkrolf K."/>
            <person name="Buerth C."/>
            <person name="Kunigo M."/>
            <person name="Schneider J."/>
            <person name="Jaenicke S."/>
            <person name="Goesmann A."/>
            <person name="Puehler A."/>
            <person name="Jaeger K.-E."/>
            <person name="Ernst J.F."/>
        </authorList>
    </citation>
    <scope>NUCLEOTIDE SEQUENCE [LARGE SCALE GENOMIC DNA]</scope>
    <source>
        <strain evidence="3">ATCC 18201 / CBS 1600 / BCRC 20928 / JCM 3617 / NBRC 0987 / NRRL Y-1542</strain>
    </source>
</reference>
<evidence type="ECO:0000259" key="1">
    <source>
        <dbReference type="Pfam" id="PF10419"/>
    </source>
</evidence>
<dbReference type="SUPFAM" id="SSF53254">
    <property type="entry name" value="Phosphoglycerate mutase-like"/>
    <property type="match status" value="1"/>
</dbReference>
<dbReference type="Gene3D" id="3.40.50.1240">
    <property type="entry name" value="Phosphoglycerate mutase-like"/>
    <property type="match status" value="1"/>
</dbReference>